<sequence>MENMPDTNKEGIPMASAFFTPNHSLNIDSNVMRHGFVFGNPTRKMEAHKAMWNNDLGYGANYFTTSGFVGSLVPFTHVMHLAAQAGVRYAMENPGSYVHSNIASFVNLLEVCKAVDPQPAIVWASSSSVYGLNTKVPFSEKDRTDQTAIL</sequence>
<name>A0A2Z6PKE1_TRISU</name>
<evidence type="ECO:0000256" key="3">
    <source>
        <dbReference type="ARBA" id="ARBA00023235"/>
    </source>
</evidence>
<dbReference type="PANTHER" id="PTHR43574">
    <property type="entry name" value="EPIMERASE-RELATED"/>
    <property type="match status" value="1"/>
</dbReference>
<evidence type="ECO:0000256" key="1">
    <source>
        <dbReference type="ARBA" id="ARBA00007637"/>
    </source>
</evidence>
<evidence type="ECO:0000313" key="5">
    <source>
        <dbReference type="EMBL" id="GAU51292.1"/>
    </source>
</evidence>
<evidence type="ECO:0000259" key="4">
    <source>
        <dbReference type="Pfam" id="PF16363"/>
    </source>
</evidence>
<dbReference type="Gene3D" id="3.40.50.720">
    <property type="entry name" value="NAD(P)-binding Rossmann-like Domain"/>
    <property type="match status" value="1"/>
</dbReference>
<dbReference type="GO" id="GO:0016853">
    <property type="term" value="F:isomerase activity"/>
    <property type="evidence" value="ECO:0007669"/>
    <property type="project" value="UniProtKB-KW"/>
</dbReference>
<evidence type="ECO:0000256" key="2">
    <source>
        <dbReference type="ARBA" id="ARBA00023027"/>
    </source>
</evidence>
<protein>
    <recommendedName>
        <fullName evidence="4">NAD(P)-binding domain-containing protein</fullName>
    </recommendedName>
</protein>
<dbReference type="InterPro" id="IPR036291">
    <property type="entry name" value="NAD(P)-bd_dom_sf"/>
</dbReference>
<keyword evidence="3" id="KW-0413">Isomerase</keyword>
<organism evidence="5 6">
    <name type="scientific">Trifolium subterraneum</name>
    <name type="common">Subterranean clover</name>
    <dbReference type="NCBI Taxonomy" id="3900"/>
    <lineage>
        <taxon>Eukaryota</taxon>
        <taxon>Viridiplantae</taxon>
        <taxon>Streptophyta</taxon>
        <taxon>Embryophyta</taxon>
        <taxon>Tracheophyta</taxon>
        <taxon>Spermatophyta</taxon>
        <taxon>Magnoliopsida</taxon>
        <taxon>eudicotyledons</taxon>
        <taxon>Gunneridae</taxon>
        <taxon>Pentapetalae</taxon>
        <taxon>rosids</taxon>
        <taxon>fabids</taxon>
        <taxon>Fabales</taxon>
        <taxon>Fabaceae</taxon>
        <taxon>Papilionoideae</taxon>
        <taxon>50 kb inversion clade</taxon>
        <taxon>NPAAA clade</taxon>
        <taxon>Hologalegina</taxon>
        <taxon>IRL clade</taxon>
        <taxon>Trifolieae</taxon>
        <taxon>Trifolium</taxon>
    </lineage>
</organism>
<dbReference type="Pfam" id="PF16363">
    <property type="entry name" value="GDP_Man_Dehyd"/>
    <property type="match status" value="1"/>
</dbReference>
<comment type="similarity">
    <text evidence="1">Belongs to the NAD(P)-dependent epimerase/dehydratase family.</text>
</comment>
<dbReference type="AlphaFoldDB" id="A0A2Z6PKE1"/>
<keyword evidence="2" id="KW-0520">NAD</keyword>
<reference evidence="6" key="1">
    <citation type="journal article" date="2017" name="Front. Plant Sci.">
        <title>Climate Clever Clovers: New Paradigm to Reduce the Environmental Footprint of Ruminants by Breeding Low Methanogenic Forages Utilizing Haplotype Variation.</title>
        <authorList>
            <person name="Kaur P."/>
            <person name="Appels R."/>
            <person name="Bayer P.E."/>
            <person name="Keeble-Gagnere G."/>
            <person name="Wang J."/>
            <person name="Hirakawa H."/>
            <person name="Shirasawa K."/>
            <person name="Vercoe P."/>
            <person name="Stefanova K."/>
            <person name="Durmic Z."/>
            <person name="Nichols P."/>
            <person name="Revell C."/>
            <person name="Isobe S.N."/>
            <person name="Edwards D."/>
            <person name="Erskine W."/>
        </authorList>
    </citation>
    <scope>NUCLEOTIDE SEQUENCE [LARGE SCALE GENOMIC DNA]</scope>
    <source>
        <strain evidence="6">cv. Daliak</strain>
    </source>
</reference>
<dbReference type="EMBL" id="DF975062">
    <property type="protein sequence ID" value="GAU51292.1"/>
    <property type="molecule type" value="Genomic_DNA"/>
</dbReference>
<keyword evidence="6" id="KW-1185">Reference proteome</keyword>
<feature type="domain" description="NAD(P)-binding" evidence="4">
    <location>
        <begin position="75"/>
        <end position="144"/>
    </location>
</feature>
<proteinExistence type="inferred from homology"/>
<gene>
    <name evidence="5" type="ORF">TSUD_412600</name>
</gene>
<dbReference type="Proteomes" id="UP000242715">
    <property type="component" value="Unassembled WGS sequence"/>
</dbReference>
<evidence type="ECO:0000313" key="6">
    <source>
        <dbReference type="Proteomes" id="UP000242715"/>
    </source>
</evidence>
<accession>A0A2Z6PKE1</accession>
<dbReference type="OrthoDB" id="1732621at2759"/>
<dbReference type="InterPro" id="IPR016040">
    <property type="entry name" value="NAD(P)-bd_dom"/>
</dbReference>
<dbReference type="SUPFAM" id="SSF51735">
    <property type="entry name" value="NAD(P)-binding Rossmann-fold domains"/>
    <property type="match status" value="1"/>
</dbReference>